<dbReference type="GO" id="GO:0003677">
    <property type="term" value="F:DNA binding"/>
    <property type="evidence" value="ECO:0007669"/>
    <property type="project" value="UniProtKB-KW"/>
</dbReference>
<organism evidence="19 20">
    <name type="scientific">Striga asiatica</name>
    <name type="common">Asiatic witchweed</name>
    <name type="synonym">Buchnera asiatica</name>
    <dbReference type="NCBI Taxonomy" id="4170"/>
    <lineage>
        <taxon>Eukaryota</taxon>
        <taxon>Viridiplantae</taxon>
        <taxon>Streptophyta</taxon>
        <taxon>Embryophyta</taxon>
        <taxon>Tracheophyta</taxon>
        <taxon>Spermatophyta</taxon>
        <taxon>Magnoliopsida</taxon>
        <taxon>eudicotyledons</taxon>
        <taxon>Gunneridae</taxon>
        <taxon>Pentapetalae</taxon>
        <taxon>asterids</taxon>
        <taxon>lamiids</taxon>
        <taxon>Lamiales</taxon>
        <taxon>Orobanchaceae</taxon>
        <taxon>Buchnereae</taxon>
        <taxon>Striga</taxon>
    </lineage>
</organism>
<evidence type="ECO:0000256" key="4">
    <source>
        <dbReference type="ARBA" id="ARBA00022512"/>
    </source>
</evidence>
<dbReference type="SUPFAM" id="SSF53335">
    <property type="entry name" value="S-adenosyl-L-methionine-dependent methyltransferases"/>
    <property type="match status" value="1"/>
</dbReference>
<evidence type="ECO:0000256" key="7">
    <source>
        <dbReference type="ARBA" id="ARBA00022679"/>
    </source>
</evidence>
<keyword evidence="4" id="KW-0134">Cell wall</keyword>
<sequence>MGGLASVTVSLLFVFIIFTTILLLENDVNAARHHPHLGKNQKNNNSSPPGISPVNSPGPLYPPSIPSDPSYGPGPTRPENPISGCTFDVTDFGAVGDGATDDTAAFRSAWKAACQVDSGVLLVPSGLVFVITSTIFSGPCKPGLVFQVDGVIMPPDGPDCWPKSDSNKQWLVFYKLDNMSFTGTGTIEGNGQKWWDLPCKPHRGPNGSTLRGPCNSPALIRFFMSTNLVVSGLRIQNSPQFHMKFDGCEGVLIDKLSISSPKLSPNTDGIHIENTKSVGIYNSVIANGDDCISIGTGCSDVDIEGVTCGPSHGISIGSLGPHNSHACVSNVSVRDAVIRESDNGVRIKTWQGGTGSVTGISFENIQMENVRNCVIVDQYYCLTKACRNQTSAVRLSGVTFRNIKGTYDVRSPPIHFACSDTVACTNITMSEVELLPHEGVLVDDPFCWNAYGVQETLTIPPVDCLLDGMPQSVVDDGYILCLPIENLILPNHQQPKPEPFHDGLSSSSSDDFTANHHVKEVTISVIIPVNSLPVYLSLSDDISSQTFSWVAFSHCKLSILAVLLLTLYEKNHFYTSSAVAASLHAPPFVAPALAAFVSQVCIPPPLAPRTSPFAISVVNLASIQQRTEEENDFPRLNRGKKKEKEKERERERWWVLSMSDVVDISDDEDFPMPPNELSVTLKCESLDYDFPPENASARPADENVASSSGTNLRSSFLGMGFAPALVDKAIEEHGEENAELLLETLFAYSNHQQPKPEPFHDGLSSSSSDDLTAKHHVKEEPDAGSPTDGKKESLLKMNFTVDEVELAMGRLGKHAAVGQLMDFIFATRMAKKYEKDTSNIISGGEESEKDCSNEVLFGVMDKTLQLLEMGFSENEISTAFEKCGSEAPLPVLTNSIVDPTYQYQPPKRKSAEPLLDSSFIKTEEPSDLTSQVGSSDSLVKSKRRKIPRTTQLADEPNDLNTYPKEEFAEETASSASLAWLEAPNFEEDSKPSIYTSTPNPKKTLSPAAARPPYFLYGRVTSLSLSSWAKISQFLYSVQPEFANNESHSALRRQEGYVHNLPTENRAHILPRGPLTIQEASPEARKWWPAWDTRKHLTQISYQTGSTAHLIDGPPPRDLVQQIQSKNLIWMGRNRVGPVDPELAERVMGYPPNHTRVSGLGPDERARLLGLGFQTDTLGYRLSVLRRVCPGGVAVLSLFTGIGGAEVALHRLGIRMRGVVSVEGSEVNRRVVRRWWEDSGQCGELVQIDDVKKVTGGRLDELSRKFGGFDLVVCQNTSSGADGGGVMSGLDFSMFVEFVRVLQRVRLSR</sequence>
<keyword evidence="13" id="KW-0961">Cell wall biogenesis/degradation</keyword>
<dbReference type="InterPro" id="IPR012334">
    <property type="entry name" value="Pectin_lyas_fold"/>
</dbReference>
<evidence type="ECO:0000256" key="14">
    <source>
        <dbReference type="PROSITE-ProRule" id="PRU10052"/>
    </source>
</evidence>
<dbReference type="GO" id="GO:0004650">
    <property type="term" value="F:polygalacturonase activity"/>
    <property type="evidence" value="ECO:0007669"/>
    <property type="project" value="InterPro"/>
</dbReference>
<evidence type="ECO:0000256" key="16">
    <source>
        <dbReference type="SAM" id="MobiDB-lite"/>
    </source>
</evidence>
<feature type="signal peptide" evidence="17">
    <location>
        <begin position="1"/>
        <end position="30"/>
    </location>
</feature>
<feature type="compositionally biased region" description="Polar residues" evidence="16">
    <location>
        <begin position="40"/>
        <end position="55"/>
    </location>
</feature>
<feature type="chain" id="PRO_5022737341" evidence="17">
    <location>
        <begin position="31"/>
        <end position="1308"/>
    </location>
</feature>
<dbReference type="InterPro" id="IPR011050">
    <property type="entry name" value="Pectin_lyase_fold/virulence"/>
</dbReference>
<evidence type="ECO:0000256" key="9">
    <source>
        <dbReference type="ARBA" id="ARBA00022801"/>
    </source>
</evidence>
<evidence type="ECO:0000256" key="17">
    <source>
        <dbReference type="SAM" id="SignalP"/>
    </source>
</evidence>
<dbReference type="SMART" id="SM00710">
    <property type="entry name" value="PbH1"/>
    <property type="match status" value="7"/>
</dbReference>
<name>A0A5A7PGQ6_STRAF</name>
<keyword evidence="11" id="KW-0539">Nucleus</keyword>
<evidence type="ECO:0000256" key="3">
    <source>
        <dbReference type="ARBA" id="ARBA00008834"/>
    </source>
</evidence>
<comment type="subcellular location">
    <subcellularLocation>
        <location evidence="1">Nucleus</location>
    </subcellularLocation>
    <subcellularLocation>
        <location evidence="2">Secreted</location>
        <location evidence="2">Cell wall</location>
    </subcellularLocation>
</comment>
<dbReference type="InterPro" id="IPR000743">
    <property type="entry name" value="Glyco_hydro_28"/>
</dbReference>
<evidence type="ECO:0000256" key="12">
    <source>
        <dbReference type="ARBA" id="ARBA00023295"/>
    </source>
</evidence>
<dbReference type="GO" id="GO:0032259">
    <property type="term" value="P:methylation"/>
    <property type="evidence" value="ECO:0007669"/>
    <property type="project" value="UniProtKB-KW"/>
</dbReference>
<dbReference type="OrthoDB" id="641149at2759"/>
<keyword evidence="8" id="KW-0949">S-adenosyl-L-methionine</keyword>
<keyword evidence="12 15" id="KW-0326">Glycosidase</keyword>
<evidence type="ECO:0000313" key="19">
    <source>
        <dbReference type="EMBL" id="GER31457.1"/>
    </source>
</evidence>
<comment type="caution">
    <text evidence="19">The sequence shown here is derived from an EMBL/GenBank/DDBJ whole genome shotgun (WGS) entry which is preliminary data.</text>
</comment>
<dbReference type="EMBL" id="BKCP01004483">
    <property type="protein sequence ID" value="GER31457.1"/>
    <property type="molecule type" value="Genomic_DNA"/>
</dbReference>
<dbReference type="InterPro" id="IPR030380">
    <property type="entry name" value="SAM_MeTfrase_DRM"/>
</dbReference>
<evidence type="ECO:0000259" key="18">
    <source>
        <dbReference type="PROSITE" id="PS51680"/>
    </source>
</evidence>
<dbReference type="SUPFAM" id="SSF51126">
    <property type="entry name" value="Pectin lyase-like"/>
    <property type="match status" value="1"/>
</dbReference>
<dbReference type="GO" id="GO:0071555">
    <property type="term" value="P:cell wall organization"/>
    <property type="evidence" value="ECO:0007669"/>
    <property type="project" value="UniProtKB-KW"/>
</dbReference>
<evidence type="ECO:0000256" key="1">
    <source>
        <dbReference type="ARBA" id="ARBA00004123"/>
    </source>
</evidence>
<dbReference type="FunFam" id="2.160.20.10:FF:000012">
    <property type="entry name" value="Polygalacturonase At1g48100 family"/>
    <property type="match status" value="1"/>
</dbReference>
<feature type="region of interest" description="Disordered" evidence="16">
    <location>
        <begin position="921"/>
        <end position="962"/>
    </location>
</feature>
<dbReference type="GO" id="GO:0005634">
    <property type="term" value="C:nucleus"/>
    <property type="evidence" value="ECO:0007669"/>
    <property type="project" value="UniProtKB-SubCell"/>
</dbReference>
<feature type="region of interest" description="Disordered" evidence="16">
    <location>
        <begin position="34"/>
        <end position="83"/>
    </location>
</feature>
<dbReference type="PROSITE" id="PS00502">
    <property type="entry name" value="POLYGALACTURONASE"/>
    <property type="match status" value="1"/>
</dbReference>
<evidence type="ECO:0000256" key="13">
    <source>
        <dbReference type="ARBA" id="ARBA00023316"/>
    </source>
</evidence>
<comment type="similarity">
    <text evidence="3 15">Belongs to the glycosyl hydrolase 28 family.</text>
</comment>
<dbReference type="Gene3D" id="2.160.20.10">
    <property type="entry name" value="Single-stranded right-handed beta-helix, Pectin lyase-like"/>
    <property type="match status" value="1"/>
</dbReference>
<evidence type="ECO:0000256" key="11">
    <source>
        <dbReference type="ARBA" id="ARBA00023242"/>
    </source>
</evidence>
<keyword evidence="17" id="KW-0732">Signal</keyword>
<dbReference type="InterPro" id="IPR006626">
    <property type="entry name" value="PbH1"/>
</dbReference>
<keyword evidence="5" id="KW-0964">Secreted</keyword>
<keyword evidence="19" id="KW-0456">Lyase</keyword>
<feature type="domain" description="SAM-dependent MTase DRM-type" evidence="18">
    <location>
        <begin position="1000"/>
        <end position="1308"/>
    </location>
</feature>
<dbReference type="GO" id="GO:0005975">
    <property type="term" value="P:carbohydrate metabolic process"/>
    <property type="evidence" value="ECO:0007669"/>
    <property type="project" value="InterPro"/>
</dbReference>
<evidence type="ECO:0000256" key="2">
    <source>
        <dbReference type="ARBA" id="ARBA00004191"/>
    </source>
</evidence>
<dbReference type="InterPro" id="IPR029063">
    <property type="entry name" value="SAM-dependent_MTases_sf"/>
</dbReference>
<dbReference type="GO" id="GO:0016829">
    <property type="term" value="F:lyase activity"/>
    <property type="evidence" value="ECO:0007669"/>
    <property type="project" value="UniProtKB-KW"/>
</dbReference>
<feature type="compositionally biased region" description="Polar residues" evidence="16">
    <location>
        <begin position="927"/>
        <end position="938"/>
    </location>
</feature>
<reference evidence="20" key="1">
    <citation type="journal article" date="2019" name="Curr. Biol.">
        <title>Genome Sequence of Striga asiatica Provides Insight into the Evolution of Plant Parasitism.</title>
        <authorList>
            <person name="Yoshida S."/>
            <person name="Kim S."/>
            <person name="Wafula E.K."/>
            <person name="Tanskanen J."/>
            <person name="Kim Y.M."/>
            <person name="Honaas L."/>
            <person name="Yang Z."/>
            <person name="Spallek T."/>
            <person name="Conn C.E."/>
            <person name="Ichihashi Y."/>
            <person name="Cheong K."/>
            <person name="Cui S."/>
            <person name="Der J.P."/>
            <person name="Gundlach H."/>
            <person name="Jiao Y."/>
            <person name="Hori C."/>
            <person name="Ishida J.K."/>
            <person name="Kasahara H."/>
            <person name="Kiba T."/>
            <person name="Kim M.S."/>
            <person name="Koo N."/>
            <person name="Laohavisit A."/>
            <person name="Lee Y.H."/>
            <person name="Lumba S."/>
            <person name="McCourt P."/>
            <person name="Mortimer J.C."/>
            <person name="Mutuku J.M."/>
            <person name="Nomura T."/>
            <person name="Sasaki-Sekimoto Y."/>
            <person name="Seto Y."/>
            <person name="Wang Y."/>
            <person name="Wakatake T."/>
            <person name="Sakakibara H."/>
            <person name="Demura T."/>
            <person name="Yamaguchi S."/>
            <person name="Yoneyama K."/>
            <person name="Manabe R.I."/>
            <person name="Nelson D.C."/>
            <person name="Schulman A.H."/>
            <person name="Timko M.P."/>
            <person name="dePamphilis C.W."/>
            <person name="Choi D."/>
            <person name="Shirasu K."/>
        </authorList>
    </citation>
    <scope>NUCLEOTIDE SEQUENCE [LARGE SCALE GENOMIC DNA]</scope>
    <source>
        <strain evidence="20">cv. UVA1</strain>
    </source>
</reference>
<keyword evidence="20" id="KW-1185">Reference proteome</keyword>
<keyword evidence="7" id="KW-0808">Transferase</keyword>
<feature type="region of interest" description="Disordered" evidence="16">
    <location>
        <begin position="751"/>
        <end position="791"/>
    </location>
</feature>
<dbReference type="Gene3D" id="3.40.50.150">
    <property type="entry name" value="Vaccinia Virus protein VP39"/>
    <property type="match status" value="1"/>
</dbReference>
<keyword evidence="9 15" id="KW-0378">Hydrolase</keyword>
<evidence type="ECO:0000256" key="6">
    <source>
        <dbReference type="ARBA" id="ARBA00022603"/>
    </source>
</evidence>
<evidence type="ECO:0000256" key="15">
    <source>
        <dbReference type="RuleBase" id="RU361169"/>
    </source>
</evidence>
<feature type="active site" evidence="14">
    <location>
        <position position="312"/>
    </location>
</feature>
<accession>A0A5A7PGQ6</accession>
<evidence type="ECO:0000256" key="8">
    <source>
        <dbReference type="ARBA" id="ARBA00022691"/>
    </source>
</evidence>
<dbReference type="Pfam" id="PF00295">
    <property type="entry name" value="Glyco_hydro_28"/>
    <property type="match status" value="1"/>
</dbReference>
<protein>
    <submittedName>
        <fullName evidence="19">Pectin lyase-like superfamily protein</fullName>
    </submittedName>
</protein>
<dbReference type="PROSITE" id="PS51680">
    <property type="entry name" value="SAM_MT_DRM"/>
    <property type="match status" value="1"/>
</dbReference>
<dbReference type="PANTHER" id="PTHR31375">
    <property type="match status" value="1"/>
</dbReference>
<gene>
    <name evidence="19" type="ORF">STAS_07458</name>
</gene>
<keyword evidence="10" id="KW-0238">DNA-binding</keyword>
<evidence type="ECO:0000256" key="5">
    <source>
        <dbReference type="ARBA" id="ARBA00022525"/>
    </source>
</evidence>
<evidence type="ECO:0000256" key="10">
    <source>
        <dbReference type="ARBA" id="ARBA00023125"/>
    </source>
</evidence>
<proteinExistence type="inferred from homology"/>
<dbReference type="GO" id="GO:0008168">
    <property type="term" value="F:methyltransferase activity"/>
    <property type="evidence" value="ECO:0007669"/>
    <property type="project" value="UniProtKB-KW"/>
</dbReference>
<dbReference type="Proteomes" id="UP000325081">
    <property type="component" value="Unassembled WGS sequence"/>
</dbReference>
<feature type="compositionally biased region" description="Basic and acidic residues" evidence="16">
    <location>
        <begin position="771"/>
        <end position="781"/>
    </location>
</feature>
<keyword evidence="6" id="KW-0489">Methyltransferase</keyword>
<evidence type="ECO:0000313" key="20">
    <source>
        <dbReference type="Proteomes" id="UP000325081"/>
    </source>
</evidence>